<dbReference type="InterPro" id="IPR003710">
    <property type="entry name" value="ApbA"/>
</dbReference>
<dbReference type="UniPathway" id="UPA00028">
    <property type="reaction ID" value="UER00004"/>
</dbReference>
<dbReference type="Gene3D" id="1.10.1040.10">
    <property type="entry name" value="N-(1-d-carboxylethyl)-l-norvaline Dehydrogenase, domain 2"/>
    <property type="match status" value="1"/>
</dbReference>
<evidence type="ECO:0000256" key="2">
    <source>
        <dbReference type="ARBA" id="ARBA00022857"/>
    </source>
</evidence>
<dbReference type="InterPro" id="IPR036291">
    <property type="entry name" value="NAD(P)-bd_dom_sf"/>
</dbReference>
<evidence type="ECO:0000256" key="1">
    <source>
        <dbReference type="ARBA" id="ARBA00007870"/>
    </source>
</evidence>
<dbReference type="SUPFAM" id="SSF51735">
    <property type="entry name" value="NAD(P)-binding Rossmann-fold domains"/>
    <property type="match status" value="1"/>
</dbReference>
<dbReference type="GO" id="GO:0005737">
    <property type="term" value="C:cytoplasm"/>
    <property type="evidence" value="ECO:0007669"/>
    <property type="project" value="TreeGrafter"/>
</dbReference>
<comment type="function">
    <text evidence="4">Catalyzes the NADPH-dependent reduction of ketopantoate into pantoic acid.</text>
</comment>
<dbReference type="AlphaFoldDB" id="A0A4Q9DGH1"/>
<feature type="domain" description="Ketopantoate reductase N-terminal" evidence="5">
    <location>
        <begin position="2"/>
        <end position="150"/>
    </location>
</feature>
<dbReference type="Pfam" id="PF02558">
    <property type="entry name" value="ApbA"/>
    <property type="match status" value="1"/>
</dbReference>
<organism evidence="7 8">
    <name type="scientific">Paenibacillus thalictri</name>
    <dbReference type="NCBI Taxonomy" id="2527873"/>
    <lineage>
        <taxon>Bacteria</taxon>
        <taxon>Bacillati</taxon>
        <taxon>Bacillota</taxon>
        <taxon>Bacilli</taxon>
        <taxon>Bacillales</taxon>
        <taxon>Paenibacillaceae</taxon>
        <taxon>Paenibacillus</taxon>
    </lineage>
</organism>
<dbReference type="NCBIfam" id="TIGR00745">
    <property type="entry name" value="apbA_panE"/>
    <property type="match status" value="1"/>
</dbReference>
<dbReference type="InterPro" id="IPR013752">
    <property type="entry name" value="KPA_reductase"/>
</dbReference>
<dbReference type="RefSeq" id="WP_131018018.1">
    <property type="nucleotide sequence ID" value="NZ_SIRE01000033.1"/>
</dbReference>
<dbReference type="GO" id="GO:0008677">
    <property type="term" value="F:2-dehydropantoate 2-reductase activity"/>
    <property type="evidence" value="ECO:0007669"/>
    <property type="project" value="UniProtKB-EC"/>
</dbReference>
<dbReference type="InterPro" id="IPR013332">
    <property type="entry name" value="KPR_N"/>
</dbReference>
<evidence type="ECO:0000259" key="6">
    <source>
        <dbReference type="Pfam" id="PF08546"/>
    </source>
</evidence>
<dbReference type="EMBL" id="SIRE01000033">
    <property type="protein sequence ID" value="TBL70298.1"/>
    <property type="molecule type" value="Genomic_DNA"/>
</dbReference>
<dbReference type="InterPro" id="IPR013328">
    <property type="entry name" value="6PGD_dom2"/>
</dbReference>
<dbReference type="GO" id="GO:0015940">
    <property type="term" value="P:pantothenate biosynthetic process"/>
    <property type="evidence" value="ECO:0007669"/>
    <property type="project" value="UniProtKB-UniPathway"/>
</dbReference>
<dbReference type="PANTHER" id="PTHR21708:SF26">
    <property type="entry name" value="2-DEHYDROPANTOATE 2-REDUCTASE"/>
    <property type="match status" value="1"/>
</dbReference>
<comment type="pathway">
    <text evidence="4">Cofactor biosynthesis; (R)-pantothenate biosynthesis; (R)-pantoate from 3-methyl-2-oxobutanoate: step 2/2.</text>
</comment>
<comment type="caution">
    <text evidence="7">The sequence shown here is derived from an EMBL/GenBank/DDBJ whole genome shotgun (WGS) entry which is preliminary data.</text>
</comment>
<evidence type="ECO:0000313" key="7">
    <source>
        <dbReference type="EMBL" id="TBL70298.1"/>
    </source>
</evidence>
<dbReference type="OrthoDB" id="9793586at2"/>
<protein>
    <recommendedName>
        <fullName evidence="4">2-dehydropantoate 2-reductase</fullName>
        <ecNumber evidence="4">1.1.1.169</ecNumber>
    </recommendedName>
    <alternativeName>
        <fullName evidence="4">Ketopantoate reductase</fullName>
    </alternativeName>
</protein>
<dbReference type="FunFam" id="1.10.1040.10:FF:000017">
    <property type="entry name" value="2-dehydropantoate 2-reductase"/>
    <property type="match status" value="1"/>
</dbReference>
<dbReference type="SUPFAM" id="SSF48179">
    <property type="entry name" value="6-phosphogluconate dehydrogenase C-terminal domain-like"/>
    <property type="match status" value="1"/>
</dbReference>
<evidence type="ECO:0000259" key="5">
    <source>
        <dbReference type="Pfam" id="PF02558"/>
    </source>
</evidence>
<dbReference type="PANTHER" id="PTHR21708">
    <property type="entry name" value="PROBABLE 2-DEHYDROPANTOATE 2-REDUCTASE"/>
    <property type="match status" value="1"/>
</dbReference>
<keyword evidence="4" id="KW-0566">Pantothenate biosynthesis</keyword>
<gene>
    <name evidence="7" type="ORF">EYB31_33830</name>
</gene>
<evidence type="ECO:0000256" key="4">
    <source>
        <dbReference type="RuleBase" id="RU362068"/>
    </source>
</evidence>
<feature type="domain" description="Ketopantoate reductase C-terminal" evidence="6">
    <location>
        <begin position="179"/>
        <end position="302"/>
    </location>
</feature>
<keyword evidence="2 4" id="KW-0521">NADP</keyword>
<accession>A0A4Q9DGH1</accession>
<keyword evidence="3 4" id="KW-0560">Oxidoreductase</keyword>
<comment type="similarity">
    <text evidence="1 4">Belongs to the ketopantoate reductase family.</text>
</comment>
<dbReference type="InterPro" id="IPR051402">
    <property type="entry name" value="KPR-Related"/>
</dbReference>
<keyword evidence="8" id="KW-1185">Reference proteome</keyword>
<dbReference type="Proteomes" id="UP000293142">
    <property type="component" value="Unassembled WGS sequence"/>
</dbReference>
<sequence>MIAIIGAGAMGGMLAAKLSAAGKKVVLVDVSASLVEQIQGQGLVVDTKNIGTETYRIEAATEPGGLGQAEAVFFFVKAQHTASAAELAKPLVGPDTTVVSLQNGWGNADVLAEVFPSEQIVVGVTYHSATVVGLGHVAHTGFGATYVGPYIDGASLQKAEEIGGWLGASDMDVTVTPQVKTEIWKKLILNAVTLPTSALTGLCAGAQGEEGDLLELLDAITAESVAVARAQGYDITLEERVDRIHTILNNAGKGKSSMLQDAEARRKTEIEVINGAVVKAAKKAGVPVPLNTAMVALIHGMERGWRQ</sequence>
<dbReference type="InterPro" id="IPR008927">
    <property type="entry name" value="6-PGluconate_DH-like_C_sf"/>
</dbReference>
<dbReference type="Gene3D" id="3.40.50.720">
    <property type="entry name" value="NAD(P)-binding Rossmann-like Domain"/>
    <property type="match status" value="1"/>
</dbReference>
<proteinExistence type="inferred from homology"/>
<name>A0A4Q9DGH1_9BACL</name>
<dbReference type="EC" id="1.1.1.169" evidence="4"/>
<comment type="catalytic activity">
    <reaction evidence="4">
        <text>(R)-pantoate + NADP(+) = 2-dehydropantoate + NADPH + H(+)</text>
        <dbReference type="Rhea" id="RHEA:16233"/>
        <dbReference type="ChEBI" id="CHEBI:11561"/>
        <dbReference type="ChEBI" id="CHEBI:15378"/>
        <dbReference type="ChEBI" id="CHEBI:15980"/>
        <dbReference type="ChEBI" id="CHEBI:57783"/>
        <dbReference type="ChEBI" id="CHEBI:58349"/>
        <dbReference type="EC" id="1.1.1.169"/>
    </reaction>
</comment>
<dbReference type="Pfam" id="PF08546">
    <property type="entry name" value="ApbA_C"/>
    <property type="match status" value="1"/>
</dbReference>
<reference evidence="7 8" key="1">
    <citation type="submission" date="2019-02" db="EMBL/GenBank/DDBJ databases">
        <title>Paenibacillus sp. nov., isolated from surface-sterilized tissue of Thalictrum simplex L.</title>
        <authorList>
            <person name="Tuo L."/>
        </authorList>
    </citation>
    <scope>NUCLEOTIDE SEQUENCE [LARGE SCALE GENOMIC DNA]</scope>
    <source>
        <strain evidence="7 8">N2SHLJ1</strain>
    </source>
</reference>
<evidence type="ECO:0000256" key="3">
    <source>
        <dbReference type="ARBA" id="ARBA00023002"/>
    </source>
</evidence>
<evidence type="ECO:0000313" key="8">
    <source>
        <dbReference type="Proteomes" id="UP000293142"/>
    </source>
</evidence>